<accession>A0A0F9PL93</accession>
<proteinExistence type="predicted"/>
<protein>
    <submittedName>
        <fullName evidence="1">Uncharacterized protein</fullName>
    </submittedName>
</protein>
<name>A0A0F9PL93_9ZZZZ</name>
<gene>
    <name evidence="1" type="ORF">LCGC14_0828950</name>
</gene>
<sequence>MGLNRKRKYKRRKGILYDYNGDCRFDQERIKGFWKRYWRRWHLRYLEKESLMEE</sequence>
<organism evidence="1">
    <name type="scientific">marine sediment metagenome</name>
    <dbReference type="NCBI Taxonomy" id="412755"/>
    <lineage>
        <taxon>unclassified sequences</taxon>
        <taxon>metagenomes</taxon>
        <taxon>ecological metagenomes</taxon>
    </lineage>
</organism>
<reference evidence="1" key="1">
    <citation type="journal article" date="2015" name="Nature">
        <title>Complex archaea that bridge the gap between prokaryotes and eukaryotes.</title>
        <authorList>
            <person name="Spang A."/>
            <person name="Saw J.H."/>
            <person name="Jorgensen S.L."/>
            <person name="Zaremba-Niedzwiedzka K."/>
            <person name="Martijn J."/>
            <person name="Lind A.E."/>
            <person name="van Eijk R."/>
            <person name="Schleper C."/>
            <person name="Guy L."/>
            <person name="Ettema T.J."/>
        </authorList>
    </citation>
    <scope>NUCLEOTIDE SEQUENCE</scope>
</reference>
<dbReference type="AlphaFoldDB" id="A0A0F9PL93"/>
<comment type="caution">
    <text evidence="1">The sequence shown here is derived from an EMBL/GenBank/DDBJ whole genome shotgun (WGS) entry which is preliminary data.</text>
</comment>
<dbReference type="EMBL" id="LAZR01002369">
    <property type="protein sequence ID" value="KKN30944.1"/>
    <property type="molecule type" value="Genomic_DNA"/>
</dbReference>
<evidence type="ECO:0000313" key="1">
    <source>
        <dbReference type="EMBL" id="KKN30944.1"/>
    </source>
</evidence>